<keyword evidence="1" id="KW-1133">Transmembrane helix</keyword>
<dbReference type="Proteomes" id="UP001204798">
    <property type="component" value="Unassembled WGS sequence"/>
</dbReference>
<gene>
    <name evidence="2" type="ORF">M2350_002809</name>
</gene>
<proteinExistence type="predicted"/>
<dbReference type="SUPFAM" id="SSF54523">
    <property type="entry name" value="Pili subunits"/>
    <property type="match status" value="1"/>
</dbReference>
<sequence>MTVLESERKDKWQWFYLSRQSSNPERLSLKGLTLVELLLVIGICFLLFAIMFLTGREVKHHIYITKCSSQMRQLHQAVLLYMQDHDNIFPAYLGDEIFPYVKNTAIFYCPIWYALAGEGKSFDELYKERLFWKKSSYAYVPHIVNQYYRMYKEQGPDPERSRHIIAPWEYYYSQIGDNIPLMYCQFHDRYGHHAFEVLLVRMNGQAQYIRVLTAKSEKEAKYPHEW</sequence>
<evidence type="ECO:0000313" key="3">
    <source>
        <dbReference type="Proteomes" id="UP001204798"/>
    </source>
</evidence>
<organism evidence="2 3">
    <name type="scientific">Candidatus Fervidibacter sacchari</name>
    <dbReference type="NCBI Taxonomy" id="1448929"/>
    <lineage>
        <taxon>Bacteria</taxon>
        <taxon>Candidatus Fervidibacterota</taxon>
        <taxon>Candidatus Fervidibacter</taxon>
    </lineage>
</organism>
<protein>
    <submittedName>
        <fullName evidence="2">Competence protein ComGC</fullName>
    </submittedName>
</protein>
<keyword evidence="3" id="KW-1185">Reference proteome</keyword>
<dbReference type="EMBL" id="JANUCP010000005">
    <property type="protein sequence ID" value="MCS3920380.1"/>
    <property type="molecule type" value="Genomic_DNA"/>
</dbReference>
<accession>A0ABT2EU07</accession>
<feature type="transmembrane region" description="Helical" evidence="1">
    <location>
        <begin position="31"/>
        <end position="53"/>
    </location>
</feature>
<reference evidence="2 3" key="1">
    <citation type="submission" date="2022-08" db="EMBL/GenBank/DDBJ databases">
        <title>Bacterial and archaeal communities from various locations to study Microbial Dark Matter (Phase II).</title>
        <authorList>
            <person name="Stepanauskas R."/>
        </authorList>
    </citation>
    <scope>NUCLEOTIDE SEQUENCE [LARGE SCALE GENOMIC DNA]</scope>
    <source>
        <strain evidence="2 3">PD1</strain>
    </source>
</reference>
<comment type="caution">
    <text evidence="2">The sequence shown here is derived from an EMBL/GenBank/DDBJ whole genome shotgun (WGS) entry which is preliminary data.</text>
</comment>
<dbReference type="RefSeq" id="WP_259099370.1">
    <property type="nucleotide sequence ID" value="NZ_CP130454.1"/>
</dbReference>
<keyword evidence="1" id="KW-0812">Transmembrane</keyword>
<name>A0ABT2EU07_9BACT</name>
<dbReference type="InterPro" id="IPR045584">
    <property type="entry name" value="Pilin-like"/>
</dbReference>
<evidence type="ECO:0000256" key="1">
    <source>
        <dbReference type="SAM" id="Phobius"/>
    </source>
</evidence>
<keyword evidence="1" id="KW-0472">Membrane</keyword>
<evidence type="ECO:0000313" key="2">
    <source>
        <dbReference type="EMBL" id="MCS3920380.1"/>
    </source>
</evidence>